<keyword evidence="2" id="KW-1185">Reference proteome</keyword>
<reference evidence="1" key="1">
    <citation type="submission" date="2022-07" db="EMBL/GenBank/DDBJ databases">
        <title>Phylogenomic reconstructions and comparative analyses of Kickxellomycotina fungi.</title>
        <authorList>
            <person name="Reynolds N.K."/>
            <person name="Stajich J.E."/>
            <person name="Barry K."/>
            <person name="Grigoriev I.V."/>
            <person name="Crous P."/>
            <person name="Smith M.E."/>
        </authorList>
    </citation>
    <scope>NUCLEOTIDE SEQUENCE</scope>
    <source>
        <strain evidence="1">CBS 102833</strain>
    </source>
</reference>
<proteinExistence type="predicted"/>
<sequence>MSSGSFFGTGFGEDPIARERMGFRTSASNDLDAKLESMALEDNLGDQLEDTLDTFNDETFDADVSAIAGQEYDFYRNTLAHQTQIQGQSSQGLSQMMNRIGVPVQQPGSSSAGAEPRKIKTLAEIEAQMVPQRATPGPVPQAAQPPRRTTASPEVIARRREERLQRQAELSRYDNMMSRHDKDYIIRIQVSQLLTDDPAADDFYCHMYQLSRGALFGPGSMQSQASMRASPAMGSDPSAAAPAGDQGSPGTSAVEASSSLMPSADPMRTGLANEYRQHQQHIGRAHRSNTQSSMARMQQQVQRIVNEARRRPKASHLALEGALGKISVNSARNPKQVIQVQRSHASSVSQGSPGAAAAAAEAKHYSPSPHDLGGMFAGMGDARNPSAERRKTLRSIENVFSAVLRLEQLIREQVRLPPTADHPSVQAWIASYNEAKARVWAELEASQPISNTYPHPLVRFLSFPKGKRIFPRLVHHMSIDQVLALTTTIIANFETLDVCRFGSFSYAAGSLVAAKQREETDLFLHAVMPPALAFLSETSLQIVNGLFALFMERNNIAWVARTRPALAFLTMFLGRTAALKQEINTFSPDAQELYQATELYGHLFNALRGSLASVFPPAPELGQPVSPVEDLHAWQFLATLAVGASVEQQHTLVAEVREKVLEKVQLAKSGHLPAGLAAALTANVNLFLNALGLDASQDRTAALKQEINTFSPGAQELYQATELYGHLFNALRGSLASVFPPAPELGQPVSPVEDLHAWQFLATLAVGASVEQQHTLVAEVREKVLEKVQLAKSGHLPAGLAAALTANVNLFWNALGLDASQVAT</sequence>
<comment type="caution">
    <text evidence="1">The sequence shown here is derived from an EMBL/GenBank/DDBJ whole genome shotgun (WGS) entry which is preliminary data.</text>
</comment>
<gene>
    <name evidence="1" type="primary">PAT1_2</name>
    <name evidence="1" type="ORF">H4S07_000797</name>
</gene>
<protein>
    <submittedName>
        <fullName evidence="1">DNA topoisomerase 2-associated protein pat1</fullName>
    </submittedName>
</protein>
<name>A0ACC1LRA9_9FUNG</name>
<dbReference type="EMBL" id="JANBUP010000074">
    <property type="protein sequence ID" value="KAJ2813296.1"/>
    <property type="molecule type" value="Genomic_DNA"/>
</dbReference>
<organism evidence="1 2">
    <name type="scientific">Coemansia furcata</name>
    <dbReference type="NCBI Taxonomy" id="417177"/>
    <lineage>
        <taxon>Eukaryota</taxon>
        <taxon>Fungi</taxon>
        <taxon>Fungi incertae sedis</taxon>
        <taxon>Zoopagomycota</taxon>
        <taxon>Kickxellomycotina</taxon>
        <taxon>Kickxellomycetes</taxon>
        <taxon>Kickxellales</taxon>
        <taxon>Kickxellaceae</taxon>
        <taxon>Coemansia</taxon>
    </lineage>
</organism>
<evidence type="ECO:0000313" key="2">
    <source>
        <dbReference type="Proteomes" id="UP001140096"/>
    </source>
</evidence>
<evidence type="ECO:0000313" key="1">
    <source>
        <dbReference type="EMBL" id="KAJ2813296.1"/>
    </source>
</evidence>
<accession>A0ACC1LRA9</accession>
<dbReference type="Proteomes" id="UP001140096">
    <property type="component" value="Unassembled WGS sequence"/>
</dbReference>